<dbReference type="InterPro" id="IPR000037">
    <property type="entry name" value="SsrA-bd_prot"/>
</dbReference>
<dbReference type="GO" id="GO:0070930">
    <property type="term" value="P:trans-translation-dependent protein tagging"/>
    <property type="evidence" value="ECO:0007669"/>
    <property type="project" value="TreeGrafter"/>
</dbReference>
<reference evidence="3" key="1">
    <citation type="journal article" date="2014" name="Front. Microbiol.">
        <title>High frequency of phylogenetically diverse reductive dehalogenase-homologous genes in deep subseafloor sedimentary metagenomes.</title>
        <authorList>
            <person name="Kawai M."/>
            <person name="Futagami T."/>
            <person name="Toyoda A."/>
            <person name="Takaki Y."/>
            <person name="Nishi S."/>
            <person name="Hori S."/>
            <person name="Arai W."/>
            <person name="Tsubouchi T."/>
            <person name="Morono Y."/>
            <person name="Uchiyama I."/>
            <person name="Ito T."/>
            <person name="Fujiyama A."/>
            <person name="Inagaki F."/>
            <person name="Takami H."/>
        </authorList>
    </citation>
    <scope>NUCLEOTIDE SEQUENCE</scope>
    <source>
        <strain evidence="3">Expedition CK06-06</strain>
    </source>
</reference>
<keyword evidence="1" id="KW-0963">Cytoplasm</keyword>
<dbReference type="GO" id="GO:0003723">
    <property type="term" value="F:RNA binding"/>
    <property type="evidence" value="ECO:0007669"/>
    <property type="project" value="UniProtKB-KW"/>
</dbReference>
<dbReference type="GO" id="GO:0005829">
    <property type="term" value="C:cytosol"/>
    <property type="evidence" value="ECO:0007669"/>
    <property type="project" value="TreeGrafter"/>
</dbReference>
<comment type="caution">
    <text evidence="3">The sequence shown here is derived from an EMBL/GenBank/DDBJ whole genome shotgun (WGS) entry which is preliminary data.</text>
</comment>
<accession>X1F175</accession>
<organism evidence="3">
    <name type="scientific">marine sediment metagenome</name>
    <dbReference type="NCBI Taxonomy" id="412755"/>
    <lineage>
        <taxon>unclassified sequences</taxon>
        <taxon>metagenomes</taxon>
        <taxon>ecological metagenomes</taxon>
    </lineage>
</organism>
<evidence type="ECO:0008006" key="4">
    <source>
        <dbReference type="Google" id="ProtNLM"/>
    </source>
</evidence>
<dbReference type="PANTHER" id="PTHR30308:SF2">
    <property type="entry name" value="SSRA-BINDING PROTEIN"/>
    <property type="match status" value="1"/>
</dbReference>
<dbReference type="InterPro" id="IPR023620">
    <property type="entry name" value="SmpB"/>
</dbReference>
<dbReference type="PANTHER" id="PTHR30308">
    <property type="entry name" value="TMRNA-BINDING COMPONENT OF TRANS-TRANSLATION TAGGING COMPLEX"/>
    <property type="match status" value="1"/>
</dbReference>
<protein>
    <recommendedName>
        <fullName evidence="4">SsrA-binding protein</fullName>
    </recommendedName>
</protein>
<evidence type="ECO:0000256" key="2">
    <source>
        <dbReference type="ARBA" id="ARBA00022884"/>
    </source>
</evidence>
<dbReference type="EMBL" id="BARU01012291">
    <property type="protein sequence ID" value="GAH39381.1"/>
    <property type="molecule type" value="Genomic_DNA"/>
</dbReference>
<dbReference type="HAMAP" id="MF_00023">
    <property type="entry name" value="SmpB"/>
    <property type="match status" value="1"/>
</dbReference>
<keyword evidence="2" id="KW-0694">RNA-binding</keyword>
<evidence type="ECO:0000313" key="3">
    <source>
        <dbReference type="EMBL" id="GAH39381.1"/>
    </source>
</evidence>
<feature type="non-terminal residue" evidence="3">
    <location>
        <position position="100"/>
    </location>
</feature>
<proteinExistence type="inferred from homology"/>
<dbReference type="Gene3D" id="2.40.280.10">
    <property type="match status" value="1"/>
</dbReference>
<gene>
    <name evidence="3" type="ORF">S03H2_22729</name>
</gene>
<dbReference type="Pfam" id="PF01668">
    <property type="entry name" value="SmpB"/>
    <property type="match status" value="1"/>
</dbReference>
<dbReference type="AlphaFoldDB" id="X1F175"/>
<name>X1F175_9ZZZZ</name>
<sequence>MKIITNNRKALHDYQVLDTYEAGIVLKGSEAKSLRQGAASLSDAHGELNNGEVYLFNLHISPYRFNTGPSSNPKRRRKLLLNMREIKKLYGLVQQKGNTL</sequence>
<dbReference type="CDD" id="cd09294">
    <property type="entry name" value="SmpB"/>
    <property type="match status" value="1"/>
</dbReference>
<evidence type="ECO:0000256" key="1">
    <source>
        <dbReference type="ARBA" id="ARBA00022490"/>
    </source>
</evidence>
<dbReference type="SUPFAM" id="SSF74982">
    <property type="entry name" value="Small protein B (SmpB)"/>
    <property type="match status" value="1"/>
</dbReference>